<evidence type="ECO:0000256" key="6">
    <source>
        <dbReference type="ARBA" id="ARBA00018569"/>
    </source>
</evidence>
<accession>A0A317YMG2</accession>
<dbReference type="GO" id="GO:0003978">
    <property type="term" value="F:UDP-glucose 4-epimerase activity"/>
    <property type="evidence" value="ECO:0007669"/>
    <property type="project" value="UniProtKB-EC"/>
</dbReference>
<evidence type="ECO:0000256" key="4">
    <source>
        <dbReference type="ARBA" id="ARBA00007637"/>
    </source>
</evidence>
<evidence type="ECO:0000313" key="14">
    <source>
        <dbReference type="Proteomes" id="UP000246800"/>
    </source>
</evidence>
<keyword evidence="9" id="KW-0413">Isomerase</keyword>
<evidence type="ECO:0000313" key="13">
    <source>
        <dbReference type="EMBL" id="PWZ72059.1"/>
    </source>
</evidence>
<dbReference type="GO" id="GO:0005829">
    <property type="term" value="C:cytosol"/>
    <property type="evidence" value="ECO:0007669"/>
    <property type="project" value="TreeGrafter"/>
</dbReference>
<comment type="similarity">
    <text evidence="4">Belongs to the NAD(P)-dependent epimerase/dehydratase family.</text>
</comment>
<dbReference type="AlphaFoldDB" id="A0A317YMG2"/>
<evidence type="ECO:0000256" key="9">
    <source>
        <dbReference type="ARBA" id="ARBA00023235"/>
    </source>
</evidence>
<evidence type="ECO:0000256" key="3">
    <source>
        <dbReference type="ARBA" id="ARBA00004947"/>
    </source>
</evidence>
<dbReference type="GO" id="GO:0006012">
    <property type="term" value="P:galactose metabolic process"/>
    <property type="evidence" value="ECO:0007669"/>
    <property type="project" value="UniProtKB-KW"/>
</dbReference>
<dbReference type="EC" id="5.1.3.2" evidence="5"/>
<comment type="caution">
    <text evidence="13">The sequence shown here is derived from an EMBL/GenBank/DDBJ whole genome shotgun (WGS) entry which is preliminary data.</text>
</comment>
<evidence type="ECO:0000256" key="7">
    <source>
        <dbReference type="ARBA" id="ARBA00023027"/>
    </source>
</evidence>
<feature type="domain" description="NAD-dependent epimerase/dehydratase" evidence="12">
    <location>
        <begin position="21"/>
        <end position="55"/>
    </location>
</feature>
<evidence type="ECO:0000256" key="2">
    <source>
        <dbReference type="ARBA" id="ARBA00001911"/>
    </source>
</evidence>
<keyword evidence="7" id="KW-0520">NAD</keyword>
<dbReference type="Gene3D" id="3.40.50.720">
    <property type="entry name" value="NAD(P)-binding Rossmann-like Domain"/>
    <property type="match status" value="1"/>
</dbReference>
<evidence type="ECO:0000256" key="11">
    <source>
        <dbReference type="ARBA" id="ARBA00033067"/>
    </source>
</evidence>
<dbReference type="InterPro" id="IPR036291">
    <property type="entry name" value="NAD(P)-bd_dom_sf"/>
</dbReference>
<reference evidence="13 14" key="1">
    <citation type="journal article" date="2018" name="Vet. Microbiol.">
        <title>Clonal diversity and geographic distribution of methicillin-resistant Staphylococcus pseudintermedius from Australian animals: Discovery of novel sequence types.</title>
        <authorList>
            <person name="Worthing K.A."/>
            <person name="Abraham S."/>
            <person name="Coombs G.W."/>
            <person name="Pang S."/>
            <person name="Saputra S."/>
            <person name="Jordan D."/>
            <person name="Trott D.J."/>
            <person name="Norris J.M."/>
        </authorList>
    </citation>
    <scope>NUCLEOTIDE SEQUENCE [LARGE SCALE GENOMIC DNA]</scope>
    <source>
        <strain evidence="13 14">ST525 1</strain>
    </source>
</reference>
<feature type="non-terminal residue" evidence="13">
    <location>
        <position position="67"/>
    </location>
</feature>
<dbReference type="InterPro" id="IPR001509">
    <property type="entry name" value="Epimerase_deHydtase"/>
</dbReference>
<dbReference type="EMBL" id="QEIT01000260">
    <property type="protein sequence ID" value="PWZ72059.1"/>
    <property type="molecule type" value="Genomic_DNA"/>
</dbReference>
<comment type="cofactor">
    <cofactor evidence="2">
        <name>NAD(+)</name>
        <dbReference type="ChEBI" id="CHEBI:57540"/>
    </cofactor>
</comment>
<name>A0A317YMG2_STAPS</name>
<dbReference type="Pfam" id="PF01370">
    <property type="entry name" value="Epimerase"/>
    <property type="match status" value="1"/>
</dbReference>
<organism evidence="13 14">
    <name type="scientific">Staphylococcus pseudintermedius</name>
    <dbReference type="NCBI Taxonomy" id="283734"/>
    <lineage>
        <taxon>Bacteria</taxon>
        <taxon>Bacillati</taxon>
        <taxon>Bacillota</taxon>
        <taxon>Bacilli</taxon>
        <taxon>Bacillales</taxon>
        <taxon>Staphylococcaceae</taxon>
        <taxon>Staphylococcus</taxon>
        <taxon>Staphylococcus intermedius group</taxon>
    </lineage>
</organism>
<protein>
    <recommendedName>
        <fullName evidence="6">UDP-glucose 4-epimerase</fullName>
        <ecNumber evidence="5">5.1.3.2</ecNumber>
    </recommendedName>
    <alternativeName>
        <fullName evidence="11">Galactowaldenase</fullName>
    </alternativeName>
    <alternativeName>
        <fullName evidence="10">UDP-galactose 4-epimerase</fullName>
    </alternativeName>
</protein>
<gene>
    <name evidence="13" type="ORF">DD902_13485</name>
</gene>
<keyword evidence="8" id="KW-0119">Carbohydrate metabolism</keyword>
<comment type="pathway">
    <text evidence="3">Carbohydrate metabolism; galactose metabolism.</text>
</comment>
<evidence type="ECO:0000256" key="5">
    <source>
        <dbReference type="ARBA" id="ARBA00013189"/>
    </source>
</evidence>
<evidence type="ECO:0000256" key="8">
    <source>
        <dbReference type="ARBA" id="ARBA00023144"/>
    </source>
</evidence>
<dbReference type="Proteomes" id="UP000246800">
    <property type="component" value="Unassembled WGS sequence"/>
</dbReference>
<keyword evidence="8" id="KW-0299">Galactose metabolism</keyword>
<evidence type="ECO:0000256" key="1">
    <source>
        <dbReference type="ARBA" id="ARBA00000083"/>
    </source>
</evidence>
<proteinExistence type="inferred from homology"/>
<evidence type="ECO:0000259" key="12">
    <source>
        <dbReference type="Pfam" id="PF01370"/>
    </source>
</evidence>
<dbReference type="SUPFAM" id="SSF51735">
    <property type="entry name" value="NAD(P)-binding Rossmann-fold domains"/>
    <property type="match status" value="1"/>
</dbReference>
<dbReference type="PANTHER" id="PTHR43725">
    <property type="entry name" value="UDP-GLUCOSE 4-EPIMERASE"/>
    <property type="match status" value="1"/>
</dbReference>
<dbReference type="PANTHER" id="PTHR43725:SF47">
    <property type="entry name" value="UDP-GLUCOSE 4-EPIMERASE"/>
    <property type="match status" value="1"/>
</dbReference>
<sequence>MEVKSRFKKFIEKFSFNKEKILVTGGLGYIGSHTVVELIESGFDVIVVDNLSNSNIDVLKGIAKITC</sequence>
<comment type="catalytic activity">
    <reaction evidence="1">
        <text>UDP-alpha-D-glucose = UDP-alpha-D-galactose</text>
        <dbReference type="Rhea" id="RHEA:22168"/>
        <dbReference type="ChEBI" id="CHEBI:58885"/>
        <dbReference type="ChEBI" id="CHEBI:66914"/>
        <dbReference type="EC" id="5.1.3.2"/>
    </reaction>
</comment>
<evidence type="ECO:0000256" key="10">
    <source>
        <dbReference type="ARBA" id="ARBA00031367"/>
    </source>
</evidence>
<dbReference type="RefSeq" id="WP_146699683.1">
    <property type="nucleotide sequence ID" value="NZ_QEIT01000260.1"/>
</dbReference>